<feature type="compositionally biased region" description="Low complexity" evidence="1">
    <location>
        <begin position="148"/>
        <end position="160"/>
    </location>
</feature>
<accession>A0AAD7HM99</accession>
<proteinExistence type="predicted"/>
<reference evidence="2" key="1">
    <citation type="submission" date="2023-03" db="EMBL/GenBank/DDBJ databases">
        <title>Massive genome expansion in bonnet fungi (Mycena s.s.) driven by repeated elements and novel gene families across ecological guilds.</title>
        <authorList>
            <consortium name="Lawrence Berkeley National Laboratory"/>
            <person name="Harder C.B."/>
            <person name="Miyauchi S."/>
            <person name="Viragh M."/>
            <person name="Kuo A."/>
            <person name="Thoen E."/>
            <person name="Andreopoulos B."/>
            <person name="Lu D."/>
            <person name="Skrede I."/>
            <person name="Drula E."/>
            <person name="Henrissat B."/>
            <person name="Morin E."/>
            <person name="Kohler A."/>
            <person name="Barry K."/>
            <person name="LaButti K."/>
            <person name="Morin E."/>
            <person name="Salamov A."/>
            <person name="Lipzen A."/>
            <person name="Mereny Z."/>
            <person name="Hegedus B."/>
            <person name="Baldrian P."/>
            <person name="Stursova M."/>
            <person name="Weitz H."/>
            <person name="Taylor A."/>
            <person name="Grigoriev I.V."/>
            <person name="Nagy L.G."/>
            <person name="Martin F."/>
            <person name="Kauserud H."/>
        </authorList>
    </citation>
    <scope>NUCLEOTIDE SEQUENCE</scope>
    <source>
        <strain evidence="2">CBHHK182m</strain>
    </source>
</reference>
<feature type="region of interest" description="Disordered" evidence="1">
    <location>
        <begin position="125"/>
        <end position="198"/>
    </location>
</feature>
<keyword evidence="3" id="KW-1185">Reference proteome</keyword>
<name>A0AAD7HM99_9AGAR</name>
<dbReference type="EMBL" id="JARKIB010000206">
    <property type="protein sequence ID" value="KAJ7723988.1"/>
    <property type="molecule type" value="Genomic_DNA"/>
</dbReference>
<dbReference type="Proteomes" id="UP001215598">
    <property type="component" value="Unassembled WGS sequence"/>
</dbReference>
<gene>
    <name evidence="2" type="ORF">B0H16DRAFT_1736935</name>
</gene>
<evidence type="ECO:0000313" key="2">
    <source>
        <dbReference type="EMBL" id="KAJ7723988.1"/>
    </source>
</evidence>
<comment type="caution">
    <text evidence="2">The sequence shown here is derived from an EMBL/GenBank/DDBJ whole genome shotgun (WGS) entry which is preliminary data.</text>
</comment>
<organism evidence="2 3">
    <name type="scientific">Mycena metata</name>
    <dbReference type="NCBI Taxonomy" id="1033252"/>
    <lineage>
        <taxon>Eukaryota</taxon>
        <taxon>Fungi</taxon>
        <taxon>Dikarya</taxon>
        <taxon>Basidiomycota</taxon>
        <taxon>Agaricomycotina</taxon>
        <taxon>Agaricomycetes</taxon>
        <taxon>Agaricomycetidae</taxon>
        <taxon>Agaricales</taxon>
        <taxon>Marasmiineae</taxon>
        <taxon>Mycenaceae</taxon>
        <taxon>Mycena</taxon>
    </lineage>
</organism>
<evidence type="ECO:0000313" key="3">
    <source>
        <dbReference type="Proteomes" id="UP001215598"/>
    </source>
</evidence>
<feature type="compositionally biased region" description="Polar residues" evidence="1">
    <location>
        <begin position="223"/>
        <end position="237"/>
    </location>
</feature>
<feature type="compositionally biased region" description="Low complexity" evidence="1">
    <location>
        <begin position="210"/>
        <end position="222"/>
    </location>
</feature>
<sequence length="303" mass="32208">MTNTKTHCQPRYFPQPGHEDTIVHDGRKDGRYFVVGAGHCGSGVFTDAHVADMQTNGFSGYAKRSAKRWTGLNGVEEIWATFCEDYHKYGCHRAQRLPDGWAAPTPVVRGCNAPPALVGAAAPAAAPAPAPSAPQTPRAGNGSGTSWASPLVVRSSVSPSPLRPAPPLYSIGQPASSASGGARTALDPNGGAASARSSMLSAMGSASTSSLSLSQASTSARTPQKTPTKTRIKSSPNGGYDTDYFYDSDSEHETRYWAVRGLATMYKSPDEALDALRQNMDRLQHMEIRSSTDVSKLRQFTES</sequence>
<dbReference type="AlphaFoldDB" id="A0AAD7HM99"/>
<evidence type="ECO:0000256" key="1">
    <source>
        <dbReference type="SAM" id="MobiDB-lite"/>
    </source>
</evidence>
<protein>
    <submittedName>
        <fullName evidence="2">Uncharacterized protein</fullName>
    </submittedName>
</protein>
<feature type="region of interest" description="Disordered" evidence="1">
    <location>
        <begin position="210"/>
        <end position="239"/>
    </location>
</feature>